<dbReference type="InterPro" id="IPR002305">
    <property type="entry name" value="aa-tRNA-synth_Ic"/>
</dbReference>
<keyword evidence="3 6" id="KW-0067">ATP-binding</keyword>
<keyword evidence="1 6" id="KW-0436">Ligase</keyword>
<evidence type="ECO:0000256" key="2">
    <source>
        <dbReference type="ARBA" id="ARBA00022741"/>
    </source>
</evidence>
<protein>
    <recommendedName>
        <fullName evidence="9">Tryptophan--tRNA ligase</fullName>
    </recommendedName>
</protein>
<name>A0A2M8ES64_9BACT</name>
<evidence type="ECO:0000256" key="1">
    <source>
        <dbReference type="ARBA" id="ARBA00022598"/>
    </source>
</evidence>
<evidence type="ECO:0000256" key="6">
    <source>
        <dbReference type="RuleBase" id="RU363036"/>
    </source>
</evidence>
<dbReference type="EMBL" id="PFSF01000060">
    <property type="protein sequence ID" value="PJC27968.1"/>
    <property type="molecule type" value="Genomic_DNA"/>
</dbReference>
<dbReference type="GO" id="GO:0004812">
    <property type="term" value="F:aminoacyl-tRNA ligase activity"/>
    <property type="evidence" value="ECO:0007669"/>
    <property type="project" value="UniProtKB-KW"/>
</dbReference>
<evidence type="ECO:0000313" key="8">
    <source>
        <dbReference type="Proteomes" id="UP000229816"/>
    </source>
</evidence>
<keyword evidence="4 6" id="KW-0648">Protein biosynthesis</keyword>
<dbReference type="Gene3D" id="3.40.50.620">
    <property type="entry name" value="HUPs"/>
    <property type="match status" value="1"/>
</dbReference>
<reference evidence="8" key="1">
    <citation type="submission" date="2017-09" db="EMBL/GenBank/DDBJ databases">
        <title>Depth-based differentiation of microbial function through sediment-hosted aquifers and enrichment of novel symbionts in the deep terrestrial subsurface.</title>
        <authorList>
            <person name="Probst A.J."/>
            <person name="Ladd B."/>
            <person name="Jarett J.K."/>
            <person name="Geller-Mcgrath D.E."/>
            <person name="Sieber C.M.K."/>
            <person name="Emerson J.B."/>
            <person name="Anantharaman K."/>
            <person name="Thomas B.C."/>
            <person name="Malmstrom R."/>
            <person name="Stieglmeier M."/>
            <person name="Klingl A."/>
            <person name="Woyke T."/>
            <person name="Ryan C.M."/>
            <person name="Banfield J.F."/>
        </authorList>
    </citation>
    <scope>NUCLEOTIDE SEQUENCE [LARGE SCALE GENOMIC DNA]</scope>
</reference>
<dbReference type="Proteomes" id="UP000229816">
    <property type="component" value="Unassembled WGS sequence"/>
</dbReference>
<dbReference type="GO" id="GO:0005524">
    <property type="term" value="F:ATP binding"/>
    <property type="evidence" value="ECO:0007669"/>
    <property type="project" value="UniProtKB-KW"/>
</dbReference>
<gene>
    <name evidence="7" type="ORF">CO054_02710</name>
</gene>
<dbReference type="SUPFAM" id="SSF52374">
    <property type="entry name" value="Nucleotidylyl transferase"/>
    <property type="match status" value="1"/>
</dbReference>
<dbReference type="InterPro" id="IPR014729">
    <property type="entry name" value="Rossmann-like_a/b/a_fold"/>
</dbReference>
<accession>A0A2M8ES64</accession>
<evidence type="ECO:0000313" key="7">
    <source>
        <dbReference type="EMBL" id="PJC27968.1"/>
    </source>
</evidence>
<comment type="similarity">
    <text evidence="6">Belongs to the class-I aminoacyl-tRNA synthetase family.</text>
</comment>
<evidence type="ECO:0000256" key="4">
    <source>
        <dbReference type="ARBA" id="ARBA00022917"/>
    </source>
</evidence>
<sequence>MPDIVFDENYYKKIIKEFGYNPLRFEKINFNLGKIDKKELRARWICHSEGNKFSESLKQGKHVIVTTGIGLSAPPHVGTLAQIVNAIFLQGNGIPVQMVLGDLDAYNGKNISLQVTRDLAKKYREFILRLGFKIGNGSILRDQYNDLCVLRTMYLCGKYMNDSDFEWTEEDLHKFYVSKGRVDKDMTFRRKLSLALMTADFIYLFLSDRFEAVLVMLGIDEHKYVLFSQEVLERMKKDNMIKRGDLAAIYSHMNKGFNNYPKMSKSFPDSSINPEMSPAQIVHRIVYEEGEYKKANESPVYQMMSSVGNFSLKDLTKRYLACEAKSELWVKYKKAYAEMLVSIFKKWQEI</sequence>
<proteinExistence type="inferred from homology"/>
<evidence type="ECO:0008006" key="9">
    <source>
        <dbReference type="Google" id="ProtNLM"/>
    </source>
</evidence>
<organism evidence="7 8">
    <name type="scientific">Candidatus Shapirobacteria bacterium CG_4_9_14_0_2_um_filter_39_11</name>
    <dbReference type="NCBI Taxonomy" id="1974478"/>
    <lineage>
        <taxon>Bacteria</taxon>
        <taxon>Candidatus Shapironibacteriota</taxon>
    </lineage>
</organism>
<keyword evidence="5 6" id="KW-0030">Aminoacyl-tRNA synthetase</keyword>
<evidence type="ECO:0000256" key="5">
    <source>
        <dbReference type="ARBA" id="ARBA00023146"/>
    </source>
</evidence>
<dbReference type="GO" id="GO:0006418">
    <property type="term" value="P:tRNA aminoacylation for protein translation"/>
    <property type="evidence" value="ECO:0007669"/>
    <property type="project" value="InterPro"/>
</dbReference>
<evidence type="ECO:0000256" key="3">
    <source>
        <dbReference type="ARBA" id="ARBA00022840"/>
    </source>
</evidence>
<dbReference type="AlphaFoldDB" id="A0A2M8ES64"/>
<keyword evidence="2 6" id="KW-0547">Nucleotide-binding</keyword>
<comment type="caution">
    <text evidence="7">The sequence shown here is derived from an EMBL/GenBank/DDBJ whole genome shotgun (WGS) entry which is preliminary data.</text>
</comment>
<dbReference type="Pfam" id="PF00579">
    <property type="entry name" value="tRNA-synt_1b"/>
    <property type="match status" value="1"/>
</dbReference>